<dbReference type="STRING" id="35608.A0A2U1L3K1"/>
<evidence type="ECO:0008006" key="4">
    <source>
        <dbReference type="Google" id="ProtNLM"/>
    </source>
</evidence>
<name>A0A2U1L3K1_ARTAN</name>
<accession>A0A2U1L3K1</accession>
<organism evidence="2 3">
    <name type="scientific">Artemisia annua</name>
    <name type="common">Sweet wormwood</name>
    <dbReference type="NCBI Taxonomy" id="35608"/>
    <lineage>
        <taxon>Eukaryota</taxon>
        <taxon>Viridiplantae</taxon>
        <taxon>Streptophyta</taxon>
        <taxon>Embryophyta</taxon>
        <taxon>Tracheophyta</taxon>
        <taxon>Spermatophyta</taxon>
        <taxon>Magnoliopsida</taxon>
        <taxon>eudicotyledons</taxon>
        <taxon>Gunneridae</taxon>
        <taxon>Pentapetalae</taxon>
        <taxon>asterids</taxon>
        <taxon>campanulids</taxon>
        <taxon>Asterales</taxon>
        <taxon>Asteraceae</taxon>
        <taxon>Asteroideae</taxon>
        <taxon>Anthemideae</taxon>
        <taxon>Artemisiinae</taxon>
        <taxon>Artemisia</taxon>
    </lineage>
</organism>
<keyword evidence="3" id="KW-1185">Reference proteome</keyword>
<dbReference type="EMBL" id="PKPP01011743">
    <property type="protein sequence ID" value="PWA43588.1"/>
    <property type="molecule type" value="Genomic_DNA"/>
</dbReference>
<proteinExistence type="predicted"/>
<keyword evidence="1" id="KW-0812">Transmembrane</keyword>
<comment type="caution">
    <text evidence="2">The sequence shown here is derived from an EMBL/GenBank/DDBJ whole genome shotgun (WGS) entry which is preliminary data.</text>
</comment>
<evidence type="ECO:0000256" key="1">
    <source>
        <dbReference type="SAM" id="Phobius"/>
    </source>
</evidence>
<dbReference type="AlphaFoldDB" id="A0A2U1L3K1"/>
<protein>
    <recommendedName>
        <fullName evidence="4">RNA-directed DNA polymerase, eukaryota, Reverse transcriptase zinc-binding domain protein</fullName>
    </recommendedName>
</protein>
<sequence>MNLKLQVRVSLRKFIGLQKQLGGLKAPMLFLVYFIISTGISLVIMIISNILSNRLKPLIFSNLLLFSPNTPITLQNSICVALKVKLMCPNDKYLGLPSVYGRKNGELSGWKQKFLSQAGCEVSIKSIIQAIPTYARQCYLLAKGFLNKLMVYVRRFFWGGDSHERHIHWKSWEKLTDPKVDDGIGFRNLEAFNKSLLAKQWLRLL</sequence>
<dbReference type="PANTHER" id="PTHR33116">
    <property type="entry name" value="REVERSE TRANSCRIPTASE ZINC-BINDING DOMAIN-CONTAINING PROTEIN-RELATED-RELATED"/>
    <property type="match status" value="1"/>
</dbReference>
<dbReference type="OrthoDB" id="1430687at2759"/>
<gene>
    <name evidence="2" type="ORF">CTI12_AA534180</name>
</gene>
<dbReference type="Proteomes" id="UP000245207">
    <property type="component" value="Unassembled WGS sequence"/>
</dbReference>
<dbReference type="PANTHER" id="PTHR33116:SF86">
    <property type="entry name" value="REVERSE TRANSCRIPTASE DOMAIN-CONTAINING PROTEIN"/>
    <property type="match status" value="1"/>
</dbReference>
<evidence type="ECO:0000313" key="2">
    <source>
        <dbReference type="EMBL" id="PWA43588.1"/>
    </source>
</evidence>
<reference evidence="2 3" key="1">
    <citation type="journal article" date="2018" name="Mol. Plant">
        <title>The genome of Artemisia annua provides insight into the evolution of Asteraceae family and artemisinin biosynthesis.</title>
        <authorList>
            <person name="Shen Q."/>
            <person name="Zhang L."/>
            <person name="Liao Z."/>
            <person name="Wang S."/>
            <person name="Yan T."/>
            <person name="Shi P."/>
            <person name="Liu M."/>
            <person name="Fu X."/>
            <person name="Pan Q."/>
            <person name="Wang Y."/>
            <person name="Lv Z."/>
            <person name="Lu X."/>
            <person name="Zhang F."/>
            <person name="Jiang W."/>
            <person name="Ma Y."/>
            <person name="Chen M."/>
            <person name="Hao X."/>
            <person name="Li L."/>
            <person name="Tang Y."/>
            <person name="Lv G."/>
            <person name="Zhou Y."/>
            <person name="Sun X."/>
            <person name="Brodelius P.E."/>
            <person name="Rose J.K.C."/>
            <person name="Tang K."/>
        </authorList>
    </citation>
    <scope>NUCLEOTIDE SEQUENCE [LARGE SCALE GENOMIC DNA]</scope>
    <source>
        <strain evidence="3">cv. Huhao1</strain>
        <tissue evidence="2">Leaf</tissue>
    </source>
</reference>
<feature type="transmembrane region" description="Helical" evidence="1">
    <location>
        <begin position="30"/>
        <end position="51"/>
    </location>
</feature>
<evidence type="ECO:0000313" key="3">
    <source>
        <dbReference type="Proteomes" id="UP000245207"/>
    </source>
</evidence>
<keyword evidence="1" id="KW-0472">Membrane</keyword>
<keyword evidence="1" id="KW-1133">Transmembrane helix</keyword>